<dbReference type="EMBL" id="KB445555">
    <property type="protein sequence ID" value="EMC96783.1"/>
    <property type="molecule type" value="Genomic_DNA"/>
</dbReference>
<dbReference type="Pfam" id="PF17648">
    <property type="entry name" value="Luciferase"/>
    <property type="match status" value="1"/>
</dbReference>
<dbReference type="RefSeq" id="XP_007676679.1">
    <property type="nucleotide sequence ID" value="XM_007678489.1"/>
</dbReference>
<dbReference type="KEGG" id="bcom:BAUCODRAFT_489853"/>
<dbReference type="eggNOG" id="ENOG502SPCX">
    <property type="taxonomic scope" value="Eukaryota"/>
</dbReference>
<protein>
    <recommendedName>
        <fullName evidence="1">Luciferase domain-containing protein</fullName>
    </recommendedName>
</protein>
<dbReference type="PANTHER" id="PTHR38695:SF1">
    <property type="entry name" value="AMINO ACID PERMEASE_ SLC12A DOMAIN-CONTAINING PROTEIN"/>
    <property type="match status" value="1"/>
</dbReference>
<name>M2MYU2_BAUPA</name>
<dbReference type="GeneID" id="19114847"/>
<dbReference type="InterPro" id="IPR040841">
    <property type="entry name" value="Luciferase_dom"/>
</dbReference>
<dbReference type="AlphaFoldDB" id="M2MYU2"/>
<dbReference type="OrthoDB" id="5358398at2759"/>
<dbReference type="InterPro" id="IPR048273">
    <property type="entry name" value="Luciferase"/>
</dbReference>
<proteinExistence type="predicted"/>
<dbReference type="HOGENOM" id="CLU_063954_1_0_1"/>
<dbReference type="Proteomes" id="UP000011761">
    <property type="component" value="Unassembled WGS sequence"/>
</dbReference>
<dbReference type="OMA" id="TWTGDYP"/>
<keyword evidence="3" id="KW-1185">Reference proteome</keyword>
<organism evidence="2 3">
    <name type="scientific">Baudoinia panamericana (strain UAMH 10762)</name>
    <name type="common">Angels' share fungus</name>
    <name type="synonym">Baudoinia compniacensis (strain UAMH 10762)</name>
    <dbReference type="NCBI Taxonomy" id="717646"/>
    <lineage>
        <taxon>Eukaryota</taxon>
        <taxon>Fungi</taxon>
        <taxon>Dikarya</taxon>
        <taxon>Ascomycota</taxon>
        <taxon>Pezizomycotina</taxon>
        <taxon>Dothideomycetes</taxon>
        <taxon>Dothideomycetidae</taxon>
        <taxon>Mycosphaerellales</taxon>
        <taxon>Teratosphaeriaceae</taxon>
        <taxon>Baudoinia</taxon>
    </lineage>
</organism>
<evidence type="ECO:0000313" key="2">
    <source>
        <dbReference type="EMBL" id="EMC96783.1"/>
    </source>
</evidence>
<evidence type="ECO:0000259" key="1">
    <source>
        <dbReference type="Pfam" id="PF17648"/>
    </source>
</evidence>
<dbReference type="PANTHER" id="PTHR38695">
    <property type="entry name" value="AMINO ACID PERMEASE_ SLC12A DOMAIN-CONTAINING PROTEIN"/>
    <property type="match status" value="1"/>
</dbReference>
<feature type="domain" description="Luciferase" evidence="1">
    <location>
        <begin position="195"/>
        <end position="262"/>
    </location>
</feature>
<evidence type="ECO:0000313" key="3">
    <source>
        <dbReference type="Proteomes" id="UP000011761"/>
    </source>
</evidence>
<accession>M2MYU2</accession>
<sequence>MTSPLTTQLHDTYAILIQQWTSTSIWTKAASILAFPLGYYFYLDIKSRYHYWLSLGPGGLPNDFRGYMIQGFLHYVSTLDTKSVECYDRPERYVKGWKQASESRRAGLMKSYFKEPVPRRRGRKGRAMDFVAPQREFKAGEWRAPHVVDGYRAAWADLCERNSEHIEVRVSGLERRGNALFLKSSLSAPLGATRNGEIAHIHESDYSAHVSLSFADAKEVIANGHGERHRLSGVGPLSYGYIMLYVPRTADEVELMKRIMQAGVDFMRSSQPQE</sequence>
<reference evidence="2 3" key="1">
    <citation type="journal article" date="2012" name="PLoS Pathog.">
        <title>Diverse lifestyles and strategies of plant pathogenesis encoded in the genomes of eighteen Dothideomycetes fungi.</title>
        <authorList>
            <person name="Ohm R.A."/>
            <person name="Feau N."/>
            <person name="Henrissat B."/>
            <person name="Schoch C.L."/>
            <person name="Horwitz B.A."/>
            <person name="Barry K.W."/>
            <person name="Condon B.J."/>
            <person name="Copeland A.C."/>
            <person name="Dhillon B."/>
            <person name="Glaser F."/>
            <person name="Hesse C.N."/>
            <person name="Kosti I."/>
            <person name="LaButti K."/>
            <person name="Lindquist E.A."/>
            <person name="Lucas S."/>
            <person name="Salamov A.A."/>
            <person name="Bradshaw R.E."/>
            <person name="Ciuffetti L."/>
            <person name="Hamelin R.C."/>
            <person name="Kema G.H.J."/>
            <person name="Lawrence C."/>
            <person name="Scott J.A."/>
            <person name="Spatafora J.W."/>
            <person name="Turgeon B.G."/>
            <person name="de Wit P.J.G.M."/>
            <person name="Zhong S."/>
            <person name="Goodwin S.B."/>
            <person name="Grigoriev I.V."/>
        </authorList>
    </citation>
    <scope>NUCLEOTIDE SEQUENCE [LARGE SCALE GENOMIC DNA]</scope>
    <source>
        <strain evidence="2 3">UAMH 10762</strain>
    </source>
</reference>
<gene>
    <name evidence="2" type="ORF">BAUCODRAFT_489853</name>
</gene>